<dbReference type="EMBL" id="HBUF01190488">
    <property type="protein sequence ID" value="CAG6658192.1"/>
    <property type="molecule type" value="Transcribed_RNA"/>
</dbReference>
<dbReference type="EMBL" id="HBUF01190481">
    <property type="protein sequence ID" value="CAG6658154.1"/>
    <property type="molecule type" value="Transcribed_RNA"/>
</dbReference>
<protein>
    <submittedName>
        <fullName evidence="1">Uncharacterized protein</fullName>
    </submittedName>
</protein>
<dbReference type="EMBL" id="HBUF01190489">
    <property type="protein sequence ID" value="CAG6658196.1"/>
    <property type="molecule type" value="Transcribed_RNA"/>
</dbReference>
<name>A0A8D8WH86_9HEMI</name>
<dbReference type="EMBL" id="HBUF01190478">
    <property type="protein sequence ID" value="CAG6658140.1"/>
    <property type="molecule type" value="Transcribed_RNA"/>
</dbReference>
<dbReference type="EMBL" id="HBUF01190476">
    <property type="protein sequence ID" value="CAG6658129.1"/>
    <property type="molecule type" value="Transcribed_RNA"/>
</dbReference>
<dbReference type="EMBL" id="HBUF01190474">
    <property type="protein sequence ID" value="CAG6658120.1"/>
    <property type="molecule type" value="Transcribed_RNA"/>
</dbReference>
<organism evidence="1">
    <name type="scientific">Cacopsylla melanoneura</name>
    <dbReference type="NCBI Taxonomy" id="428564"/>
    <lineage>
        <taxon>Eukaryota</taxon>
        <taxon>Metazoa</taxon>
        <taxon>Ecdysozoa</taxon>
        <taxon>Arthropoda</taxon>
        <taxon>Hexapoda</taxon>
        <taxon>Insecta</taxon>
        <taxon>Pterygota</taxon>
        <taxon>Neoptera</taxon>
        <taxon>Paraneoptera</taxon>
        <taxon>Hemiptera</taxon>
        <taxon>Sternorrhyncha</taxon>
        <taxon>Psylloidea</taxon>
        <taxon>Psyllidae</taxon>
        <taxon>Psyllinae</taxon>
        <taxon>Cacopsylla</taxon>
    </lineage>
</organism>
<dbReference type="EMBL" id="HBUF01190494">
    <property type="protein sequence ID" value="CAG6658221.1"/>
    <property type="molecule type" value="Transcribed_RNA"/>
</dbReference>
<dbReference type="EMBL" id="HBUF01190473">
    <property type="protein sequence ID" value="CAG6658113.1"/>
    <property type="molecule type" value="Transcribed_RNA"/>
</dbReference>
<dbReference type="EMBL" id="HBUF01190487">
    <property type="protein sequence ID" value="CAG6658187.1"/>
    <property type="molecule type" value="Transcribed_RNA"/>
</dbReference>
<dbReference type="EMBL" id="HBUF01190480">
    <property type="protein sequence ID" value="CAG6658149.1"/>
    <property type="molecule type" value="Transcribed_RNA"/>
</dbReference>
<dbReference type="EMBL" id="HBUF01190475">
    <property type="protein sequence ID" value="CAG6658125.1"/>
    <property type="molecule type" value="Transcribed_RNA"/>
</dbReference>
<dbReference type="EMBL" id="HBUF01190479">
    <property type="protein sequence ID" value="CAG6658144.1"/>
    <property type="molecule type" value="Transcribed_RNA"/>
</dbReference>
<dbReference type="EMBL" id="HBUF01190486">
    <property type="protein sequence ID" value="CAG6658180.1"/>
    <property type="molecule type" value="Transcribed_RNA"/>
</dbReference>
<dbReference type="EMBL" id="HBUF01190485">
    <property type="protein sequence ID" value="CAG6658175.1"/>
    <property type="molecule type" value="Transcribed_RNA"/>
</dbReference>
<sequence>MVDSLREPRIPEEFSRVQSYFFKMSIGMMDRGLNIEFLRNSADGQTWFSIGSLSSKLCLNRKLASRYDLFFNEQNLEYQPLCLPPDHNSRLACSLSAWDSEGEGEG</sequence>
<accession>A0A8D8WH86</accession>
<dbReference type="EMBL" id="HBUF01190491">
    <property type="protein sequence ID" value="CAG6658207.1"/>
    <property type="molecule type" value="Transcribed_RNA"/>
</dbReference>
<evidence type="ECO:0000313" key="1">
    <source>
        <dbReference type="EMBL" id="CAG6658100.1"/>
    </source>
</evidence>
<proteinExistence type="predicted"/>
<dbReference type="EMBL" id="HBUF01190492">
    <property type="protein sequence ID" value="CAG6658211.1"/>
    <property type="molecule type" value="Transcribed_RNA"/>
</dbReference>
<dbReference type="EMBL" id="HBUF01190484">
    <property type="protein sequence ID" value="CAG6658167.1"/>
    <property type="molecule type" value="Transcribed_RNA"/>
</dbReference>
<dbReference type="EMBL" id="HBUF01190471">
    <property type="protein sequence ID" value="CAG6658100.1"/>
    <property type="molecule type" value="Transcribed_RNA"/>
</dbReference>
<dbReference type="AlphaFoldDB" id="A0A8D8WH86"/>
<dbReference type="EMBL" id="HBUF01190472">
    <property type="protein sequence ID" value="CAG6658108.1"/>
    <property type="molecule type" value="Transcribed_RNA"/>
</dbReference>
<dbReference type="EMBL" id="HBUF01190493">
    <property type="protein sequence ID" value="CAG6658216.1"/>
    <property type="molecule type" value="Transcribed_RNA"/>
</dbReference>
<reference evidence="1" key="1">
    <citation type="submission" date="2021-05" db="EMBL/GenBank/DDBJ databases">
        <authorList>
            <person name="Alioto T."/>
            <person name="Alioto T."/>
            <person name="Gomez Garrido J."/>
        </authorList>
    </citation>
    <scope>NUCLEOTIDE SEQUENCE</scope>
</reference>